<dbReference type="Proteomes" id="UP000247790">
    <property type="component" value="Unassembled WGS sequence"/>
</dbReference>
<dbReference type="Pfam" id="PF00186">
    <property type="entry name" value="DHFR_1"/>
    <property type="match status" value="1"/>
</dbReference>
<dbReference type="PIRSF" id="PIRSF000194">
    <property type="entry name" value="DHFR"/>
    <property type="match status" value="1"/>
</dbReference>
<evidence type="ECO:0000256" key="4">
    <source>
        <dbReference type="ARBA" id="ARBA00022563"/>
    </source>
</evidence>
<dbReference type="AlphaFoldDB" id="A0A2V4WH20"/>
<evidence type="ECO:0000313" key="12">
    <source>
        <dbReference type="Proteomes" id="UP000247790"/>
    </source>
</evidence>
<dbReference type="InterPro" id="IPR012259">
    <property type="entry name" value="DHFR"/>
</dbReference>
<comment type="function">
    <text evidence="7">Key enzyme in folate metabolism. Catalyzes an essential reaction for de novo glycine and purine synthesis, and for DNA precursor synthesis.</text>
</comment>
<dbReference type="EMBL" id="QJSW01000002">
    <property type="protein sequence ID" value="PYE51450.1"/>
    <property type="molecule type" value="Genomic_DNA"/>
</dbReference>
<dbReference type="SUPFAM" id="SSF53597">
    <property type="entry name" value="Dihydrofolate reductase-like"/>
    <property type="match status" value="1"/>
</dbReference>
<dbReference type="PROSITE" id="PS51330">
    <property type="entry name" value="DHFR_2"/>
    <property type="match status" value="1"/>
</dbReference>
<feature type="domain" description="DHFR" evidence="9">
    <location>
        <begin position="3"/>
        <end position="163"/>
    </location>
</feature>
<comment type="pathway">
    <text evidence="1 7">Cofactor biosynthesis; tetrahydrofolate biosynthesis; 5,6,7,8-tetrahydrofolate from 7,8-dihydrofolate: step 1/1.</text>
</comment>
<dbReference type="OrthoDB" id="9804315at2"/>
<keyword evidence="4 7" id="KW-0554">One-carbon metabolism</keyword>
<comment type="catalytic activity">
    <reaction evidence="7">
        <text>(6S)-5,6,7,8-tetrahydrofolate + NADP(+) = 7,8-dihydrofolate + NADPH + H(+)</text>
        <dbReference type="Rhea" id="RHEA:15009"/>
        <dbReference type="ChEBI" id="CHEBI:15378"/>
        <dbReference type="ChEBI" id="CHEBI:57451"/>
        <dbReference type="ChEBI" id="CHEBI:57453"/>
        <dbReference type="ChEBI" id="CHEBI:57783"/>
        <dbReference type="ChEBI" id="CHEBI:58349"/>
        <dbReference type="EC" id="1.5.1.3"/>
    </reaction>
</comment>
<dbReference type="EMBL" id="CP054614">
    <property type="protein sequence ID" value="QKS55842.1"/>
    <property type="molecule type" value="Genomic_DNA"/>
</dbReference>
<keyword evidence="13" id="KW-1185">Reference proteome</keyword>
<dbReference type="GO" id="GO:0046655">
    <property type="term" value="P:folic acid metabolic process"/>
    <property type="evidence" value="ECO:0007669"/>
    <property type="project" value="TreeGrafter"/>
</dbReference>
<dbReference type="InterPro" id="IPR017925">
    <property type="entry name" value="DHFR_CS"/>
</dbReference>
<evidence type="ECO:0000256" key="5">
    <source>
        <dbReference type="ARBA" id="ARBA00022857"/>
    </source>
</evidence>
<dbReference type="CDD" id="cd00209">
    <property type="entry name" value="DHFR"/>
    <property type="match status" value="1"/>
</dbReference>
<evidence type="ECO:0000256" key="6">
    <source>
        <dbReference type="ARBA" id="ARBA00023002"/>
    </source>
</evidence>
<evidence type="ECO:0000256" key="1">
    <source>
        <dbReference type="ARBA" id="ARBA00004903"/>
    </source>
</evidence>
<evidence type="ECO:0000313" key="13">
    <source>
        <dbReference type="Proteomes" id="UP000509327"/>
    </source>
</evidence>
<dbReference type="GO" id="GO:0006730">
    <property type="term" value="P:one-carbon metabolic process"/>
    <property type="evidence" value="ECO:0007669"/>
    <property type="project" value="UniProtKB-KW"/>
</dbReference>
<dbReference type="RefSeq" id="WP_110894508.1">
    <property type="nucleotide sequence ID" value="NZ_CP054614.1"/>
</dbReference>
<evidence type="ECO:0000256" key="2">
    <source>
        <dbReference type="ARBA" id="ARBA00009539"/>
    </source>
</evidence>
<proteinExistence type="inferred from homology"/>
<evidence type="ECO:0000256" key="8">
    <source>
        <dbReference type="RuleBase" id="RU004474"/>
    </source>
</evidence>
<dbReference type="PANTHER" id="PTHR48069">
    <property type="entry name" value="DIHYDROFOLATE REDUCTASE"/>
    <property type="match status" value="1"/>
</dbReference>
<dbReference type="GO" id="GO:0004146">
    <property type="term" value="F:dihydrofolate reductase activity"/>
    <property type="evidence" value="ECO:0007669"/>
    <property type="project" value="UniProtKB-EC"/>
</dbReference>
<sequence>MSKLSIIVAMDENRLIGNNGKLPWYIPWDLKYFKEKTMFKNIVMGRNTYESIGNVLPNRTNIVLTSDLNFKSEGCIVVNNIEDVLQYIDKSDIESFIIGGSSLYEQFIPLVDEMYINLIQHTFKGDSYFPSYDENDWDICTEETVEVTGDKTVYKIKTKHLIKKIKTQR</sequence>
<evidence type="ECO:0000259" key="9">
    <source>
        <dbReference type="PROSITE" id="PS51330"/>
    </source>
</evidence>
<dbReference type="PROSITE" id="PS00075">
    <property type="entry name" value="DHFR_1"/>
    <property type="match status" value="1"/>
</dbReference>
<dbReference type="PRINTS" id="PR00070">
    <property type="entry name" value="DHFR"/>
</dbReference>
<gene>
    <name evidence="10" type="ORF">DFQ00_102244</name>
    <name evidence="11" type="ORF">HUB98_05525</name>
</gene>
<evidence type="ECO:0000313" key="10">
    <source>
        <dbReference type="EMBL" id="PYE51450.1"/>
    </source>
</evidence>
<reference evidence="10 12" key="1">
    <citation type="submission" date="2018-06" db="EMBL/GenBank/DDBJ databases">
        <title>Genomic Encyclopedia of Type Strains, Phase III (KMG-III): the genomes of soil and plant-associated and newly described type strains.</title>
        <authorList>
            <person name="Whitman W."/>
        </authorList>
    </citation>
    <scope>NUCLEOTIDE SEQUENCE [LARGE SCALE GENOMIC DNA]</scope>
    <source>
        <strain evidence="10 12">CECT 7022</strain>
    </source>
</reference>
<dbReference type="PANTHER" id="PTHR48069:SF3">
    <property type="entry name" value="DIHYDROFOLATE REDUCTASE"/>
    <property type="match status" value="1"/>
</dbReference>
<evidence type="ECO:0000256" key="7">
    <source>
        <dbReference type="PIRNR" id="PIRNR000194"/>
    </source>
</evidence>
<dbReference type="Proteomes" id="UP000509327">
    <property type="component" value="Chromosome"/>
</dbReference>
<protein>
    <recommendedName>
        <fullName evidence="3 7">Dihydrofolate reductase</fullName>
        <ecNumber evidence="3 7">1.5.1.3</ecNumber>
    </recommendedName>
</protein>
<dbReference type="UniPathway" id="UPA00077">
    <property type="reaction ID" value="UER00158"/>
</dbReference>
<dbReference type="GO" id="GO:0050661">
    <property type="term" value="F:NADP binding"/>
    <property type="evidence" value="ECO:0007669"/>
    <property type="project" value="InterPro"/>
</dbReference>
<dbReference type="InterPro" id="IPR024072">
    <property type="entry name" value="DHFR-like_dom_sf"/>
</dbReference>
<evidence type="ECO:0000256" key="3">
    <source>
        <dbReference type="ARBA" id="ARBA00012856"/>
    </source>
</evidence>
<name>A0A2V4WH20_PAEBA</name>
<dbReference type="GO" id="GO:0046654">
    <property type="term" value="P:tetrahydrofolate biosynthetic process"/>
    <property type="evidence" value="ECO:0007669"/>
    <property type="project" value="UniProtKB-UniPathway"/>
</dbReference>
<evidence type="ECO:0000313" key="11">
    <source>
        <dbReference type="EMBL" id="QKS55842.1"/>
    </source>
</evidence>
<keyword evidence="5 7" id="KW-0521">NADP</keyword>
<dbReference type="EC" id="1.5.1.3" evidence="3 7"/>
<dbReference type="GO" id="GO:0046452">
    <property type="term" value="P:dihydrofolate metabolic process"/>
    <property type="evidence" value="ECO:0007669"/>
    <property type="project" value="TreeGrafter"/>
</dbReference>
<organism evidence="10 12">
    <name type="scientific">Paenibacillus barcinonensis</name>
    <dbReference type="NCBI Taxonomy" id="198119"/>
    <lineage>
        <taxon>Bacteria</taxon>
        <taxon>Bacillati</taxon>
        <taxon>Bacillota</taxon>
        <taxon>Bacilli</taxon>
        <taxon>Bacillales</taxon>
        <taxon>Paenibacillaceae</taxon>
        <taxon>Paenibacillus</taxon>
    </lineage>
</organism>
<keyword evidence="6 7" id="KW-0560">Oxidoreductase</keyword>
<dbReference type="Gene3D" id="3.40.430.10">
    <property type="entry name" value="Dihydrofolate Reductase, subunit A"/>
    <property type="match status" value="1"/>
</dbReference>
<dbReference type="InterPro" id="IPR001796">
    <property type="entry name" value="DHFR_dom"/>
</dbReference>
<comment type="similarity">
    <text evidence="2 7 8">Belongs to the dihydrofolate reductase family.</text>
</comment>
<accession>A0A2V4WH20</accession>
<reference evidence="11 13" key="2">
    <citation type="submission" date="2020-06" db="EMBL/GenBank/DDBJ databases">
        <title>Complete genome of Paenibacillus barcinonensis KACC11450.</title>
        <authorList>
            <person name="Kim M."/>
            <person name="Park Y.-J."/>
            <person name="Shin J.-H."/>
        </authorList>
    </citation>
    <scope>NUCLEOTIDE SEQUENCE [LARGE SCALE GENOMIC DNA]</scope>
    <source>
        <strain evidence="11 13">KACC11450</strain>
    </source>
</reference>
<dbReference type="GO" id="GO:0005829">
    <property type="term" value="C:cytosol"/>
    <property type="evidence" value="ECO:0007669"/>
    <property type="project" value="TreeGrafter"/>
</dbReference>